<organism evidence="6 7">
    <name type="scientific">Stella humosa</name>
    <dbReference type="NCBI Taxonomy" id="94"/>
    <lineage>
        <taxon>Bacteria</taxon>
        <taxon>Pseudomonadati</taxon>
        <taxon>Pseudomonadota</taxon>
        <taxon>Alphaproteobacteria</taxon>
        <taxon>Rhodospirillales</taxon>
        <taxon>Stellaceae</taxon>
        <taxon>Stella</taxon>
    </lineage>
</organism>
<dbReference type="Proteomes" id="UP000278222">
    <property type="component" value="Unassembled WGS sequence"/>
</dbReference>
<feature type="domain" description="Solute-binding protein family 5" evidence="5">
    <location>
        <begin position="101"/>
        <end position="505"/>
    </location>
</feature>
<dbReference type="GO" id="GO:0015833">
    <property type="term" value="P:peptide transport"/>
    <property type="evidence" value="ECO:0007669"/>
    <property type="project" value="TreeGrafter"/>
</dbReference>
<gene>
    <name evidence="6" type="ORF">EDC65_4695</name>
</gene>
<comment type="subcellular location">
    <subcellularLocation>
        <location evidence="1">Periplasm</location>
    </subcellularLocation>
</comment>
<dbReference type="GO" id="GO:0030288">
    <property type="term" value="C:outer membrane-bounded periplasmic space"/>
    <property type="evidence" value="ECO:0007669"/>
    <property type="project" value="TreeGrafter"/>
</dbReference>
<evidence type="ECO:0000259" key="5">
    <source>
        <dbReference type="Pfam" id="PF00496"/>
    </source>
</evidence>
<sequence length="596" mass="66114">MSGTWRRLRLALAALYLLGPTAAAAADHAIAMHGEPALAPGFAHLPYADPAAPKGGRMAAAAFGSFDSLNPFVIRGVPARGVRQYVFESLLARNEDEPFTLYGLLAAKVEVPPDRAWVAFTLDPAARFQNGDAVTVDDVLFSLDLLRRQGRPNHRHYYSKVTATERIGQRTVKLVFDGSGDRELPLILGLMPVLPRSVYGARAFDQGTLELPVGSGPYRVEKVEPGRQVVYRRDPDWWGRDRPVNRGRFNFDEIRYDYFREANVAFEAFKAGLLDVRVETSPARWATGYDFPAMADGRVTRAEIGHGRPSGMFGFVLNARRPALADPAVRAALVDSFDFEWANRMLFHGTYRRIASYFDNSPLAATGPASPAERALLAPFLDRLPPGILEAPPPALSGDGSGQDRAQLRRVFERLAAAGWRTQDGRMVQEATGQPLAFEILLVQPEHERIGLHWARTLRRLGIEVQVRTVDSAQYQGRLENFDFDVVVNLWANSLSPGNEQSFYWGQEAARQEGSRNYPGVAEPAVDAAIASLVESRTRDELVTAARALDRLLLAGHHVVPLWYEPVDRIAWSTRLGRPPRSPATGVDFDGWWQAR</sequence>
<comment type="similarity">
    <text evidence="2">Belongs to the bacterial solute-binding protein 5 family.</text>
</comment>
<feature type="chain" id="PRO_5018311636" evidence="4">
    <location>
        <begin position="26"/>
        <end position="596"/>
    </location>
</feature>
<dbReference type="InterPro" id="IPR030678">
    <property type="entry name" value="Peptide/Ni-bd"/>
</dbReference>
<feature type="signal peptide" evidence="4">
    <location>
        <begin position="1"/>
        <end position="25"/>
    </location>
</feature>
<dbReference type="Gene3D" id="3.40.190.10">
    <property type="entry name" value="Periplasmic binding protein-like II"/>
    <property type="match status" value="1"/>
</dbReference>
<dbReference type="PANTHER" id="PTHR30290">
    <property type="entry name" value="PERIPLASMIC BINDING COMPONENT OF ABC TRANSPORTER"/>
    <property type="match status" value="1"/>
</dbReference>
<keyword evidence="3 4" id="KW-0732">Signal</keyword>
<evidence type="ECO:0000256" key="1">
    <source>
        <dbReference type="ARBA" id="ARBA00004418"/>
    </source>
</evidence>
<dbReference type="OrthoDB" id="9803988at2"/>
<protein>
    <submittedName>
        <fullName evidence="6">Peptide/nickel transport system substrate-binding protein/microcin C transport system substrate-binding protein</fullName>
    </submittedName>
</protein>
<evidence type="ECO:0000313" key="7">
    <source>
        <dbReference type="Proteomes" id="UP000278222"/>
    </source>
</evidence>
<evidence type="ECO:0000256" key="2">
    <source>
        <dbReference type="ARBA" id="ARBA00005695"/>
    </source>
</evidence>
<dbReference type="CDD" id="cd08497">
    <property type="entry name" value="MbnE-like"/>
    <property type="match status" value="1"/>
</dbReference>
<dbReference type="InterPro" id="IPR039424">
    <property type="entry name" value="SBP_5"/>
</dbReference>
<evidence type="ECO:0000313" key="6">
    <source>
        <dbReference type="EMBL" id="ROP83164.1"/>
    </source>
</evidence>
<dbReference type="AlphaFoldDB" id="A0A3N1KT46"/>
<evidence type="ECO:0000256" key="4">
    <source>
        <dbReference type="SAM" id="SignalP"/>
    </source>
</evidence>
<dbReference type="Gene3D" id="3.10.105.10">
    <property type="entry name" value="Dipeptide-binding Protein, Domain 3"/>
    <property type="match status" value="1"/>
</dbReference>
<name>A0A3N1KT46_9PROT</name>
<dbReference type="PANTHER" id="PTHR30290:SF64">
    <property type="entry name" value="ABC TRANSPORTER PERIPLASMIC BINDING PROTEIN"/>
    <property type="match status" value="1"/>
</dbReference>
<evidence type="ECO:0000256" key="3">
    <source>
        <dbReference type="ARBA" id="ARBA00022729"/>
    </source>
</evidence>
<reference evidence="6 7" key="1">
    <citation type="submission" date="2018-11" db="EMBL/GenBank/DDBJ databases">
        <title>Genomic Encyclopedia of Type Strains, Phase IV (KMG-IV): sequencing the most valuable type-strain genomes for metagenomic binning, comparative biology and taxonomic classification.</title>
        <authorList>
            <person name="Goeker M."/>
        </authorList>
    </citation>
    <scope>NUCLEOTIDE SEQUENCE [LARGE SCALE GENOMIC DNA]</scope>
    <source>
        <strain evidence="6 7">DSM 5900</strain>
    </source>
</reference>
<dbReference type="SUPFAM" id="SSF53850">
    <property type="entry name" value="Periplasmic binding protein-like II"/>
    <property type="match status" value="1"/>
</dbReference>
<keyword evidence="7" id="KW-1185">Reference proteome</keyword>
<dbReference type="GO" id="GO:1904680">
    <property type="term" value="F:peptide transmembrane transporter activity"/>
    <property type="evidence" value="ECO:0007669"/>
    <property type="project" value="TreeGrafter"/>
</dbReference>
<proteinExistence type="inferred from homology"/>
<dbReference type="Pfam" id="PF00496">
    <property type="entry name" value="SBP_bac_5"/>
    <property type="match status" value="1"/>
</dbReference>
<dbReference type="GO" id="GO:0043190">
    <property type="term" value="C:ATP-binding cassette (ABC) transporter complex"/>
    <property type="evidence" value="ECO:0007669"/>
    <property type="project" value="InterPro"/>
</dbReference>
<dbReference type="GO" id="GO:0042884">
    <property type="term" value="P:microcin transport"/>
    <property type="evidence" value="ECO:0007669"/>
    <property type="project" value="TreeGrafter"/>
</dbReference>
<dbReference type="InterPro" id="IPR000914">
    <property type="entry name" value="SBP_5_dom"/>
</dbReference>
<comment type="caution">
    <text evidence="6">The sequence shown here is derived from an EMBL/GenBank/DDBJ whole genome shotgun (WGS) entry which is preliminary data.</text>
</comment>
<accession>A0A3N1KT46</accession>
<dbReference type="PIRSF" id="PIRSF002741">
    <property type="entry name" value="MppA"/>
    <property type="match status" value="1"/>
</dbReference>
<dbReference type="RefSeq" id="WP_123694180.1">
    <property type="nucleotide sequence ID" value="NZ_AP019700.1"/>
</dbReference>
<dbReference type="EMBL" id="RJKX01000017">
    <property type="protein sequence ID" value="ROP83164.1"/>
    <property type="molecule type" value="Genomic_DNA"/>
</dbReference>